<feature type="transmembrane region" description="Helical" evidence="1">
    <location>
        <begin position="170"/>
        <end position="191"/>
    </location>
</feature>
<dbReference type="RefSeq" id="WP_181904031.1">
    <property type="nucleotide sequence ID" value="NZ_UEYP01000007.1"/>
</dbReference>
<dbReference type="CDD" id="cd03392">
    <property type="entry name" value="PAP2_like_2"/>
    <property type="match status" value="1"/>
</dbReference>
<keyword evidence="1" id="KW-1133">Transmembrane helix</keyword>
<evidence type="ECO:0000313" key="3">
    <source>
        <dbReference type="EMBL" id="SSC68494.1"/>
    </source>
</evidence>
<dbReference type="Pfam" id="PF01569">
    <property type="entry name" value="PAP2"/>
    <property type="match status" value="1"/>
</dbReference>
<keyword evidence="1" id="KW-0472">Membrane</keyword>
<dbReference type="STRING" id="1336235.GCA_000518785_02794"/>
<name>A0A376AL45_9HYPH</name>
<evidence type="ECO:0000313" key="4">
    <source>
        <dbReference type="Proteomes" id="UP000254764"/>
    </source>
</evidence>
<dbReference type="Gene3D" id="1.20.144.10">
    <property type="entry name" value="Phosphatidic acid phosphatase type 2/haloperoxidase"/>
    <property type="match status" value="2"/>
</dbReference>
<keyword evidence="4" id="KW-1185">Reference proteome</keyword>
<protein>
    <recommendedName>
        <fullName evidence="2">Phosphatidic acid phosphatase type 2/haloperoxidase domain-containing protein</fullName>
    </recommendedName>
</protein>
<dbReference type="SUPFAM" id="SSF48317">
    <property type="entry name" value="Acid phosphatase/Vanadium-dependent haloperoxidase"/>
    <property type="match status" value="1"/>
</dbReference>
<feature type="transmembrane region" description="Helical" evidence="1">
    <location>
        <begin position="141"/>
        <end position="158"/>
    </location>
</feature>
<feature type="transmembrane region" description="Helical" evidence="1">
    <location>
        <begin position="197"/>
        <end position="218"/>
    </location>
</feature>
<dbReference type="SMART" id="SM00014">
    <property type="entry name" value="acidPPc"/>
    <property type="match status" value="1"/>
</dbReference>
<sequence length="226" mass="23615">MIWHKSGGSTSSYVAGAALAVLLAGFGAIADEVSEGETMKIDQAVLMALRAPGDPADPIGPAWLEEAARDITALGSFSVLFILIAVVVAHLFLIGRTRAAWFLTVSVIGGTLLSSGLKSLFDRPRPDLTGVARVFTTSFPSGHATVSAVVYLTLGALLSEMAESRSQKILYLGSAVLLTVIVGLSRVYLGVHYPTDVLAGWSIGAGWALACAMLAHLYRQRTAAAA</sequence>
<feature type="transmembrane region" description="Helical" evidence="1">
    <location>
        <begin position="100"/>
        <end position="121"/>
    </location>
</feature>
<organism evidence="3 4">
    <name type="scientific">Ciceribacter selenitireducens ATCC BAA-1503</name>
    <dbReference type="NCBI Taxonomy" id="1336235"/>
    <lineage>
        <taxon>Bacteria</taxon>
        <taxon>Pseudomonadati</taxon>
        <taxon>Pseudomonadota</taxon>
        <taxon>Alphaproteobacteria</taxon>
        <taxon>Hyphomicrobiales</taxon>
        <taxon>Rhizobiaceae</taxon>
        <taxon>Ciceribacter</taxon>
    </lineage>
</organism>
<proteinExistence type="predicted"/>
<feature type="domain" description="Phosphatidic acid phosphatase type 2/haloperoxidase" evidence="2">
    <location>
        <begin position="97"/>
        <end position="212"/>
    </location>
</feature>
<feature type="transmembrane region" description="Helical" evidence="1">
    <location>
        <begin position="71"/>
        <end position="93"/>
    </location>
</feature>
<dbReference type="AlphaFoldDB" id="A0A376AL45"/>
<dbReference type="Proteomes" id="UP000254764">
    <property type="component" value="Unassembled WGS sequence"/>
</dbReference>
<dbReference type="PANTHER" id="PTHR14969">
    <property type="entry name" value="SPHINGOSINE-1-PHOSPHATE PHOSPHOHYDROLASE"/>
    <property type="match status" value="1"/>
</dbReference>
<evidence type="ECO:0000256" key="1">
    <source>
        <dbReference type="SAM" id="Phobius"/>
    </source>
</evidence>
<gene>
    <name evidence="3" type="ORF">RHIZ70_4202</name>
</gene>
<dbReference type="PANTHER" id="PTHR14969:SF13">
    <property type="entry name" value="AT30094P"/>
    <property type="match status" value="1"/>
</dbReference>
<dbReference type="InterPro" id="IPR036938">
    <property type="entry name" value="PAP2/HPO_sf"/>
</dbReference>
<accession>A0A376AL45</accession>
<keyword evidence="1" id="KW-0812">Transmembrane</keyword>
<dbReference type="InterPro" id="IPR000326">
    <property type="entry name" value="PAP2/HPO"/>
</dbReference>
<dbReference type="EMBL" id="UEYP01000007">
    <property type="protein sequence ID" value="SSC68494.1"/>
    <property type="molecule type" value="Genomic_DNA"/>
</dbReference>
<reference evidence="4" key="1">
    <citation type="submission" date="2018-07" db="EMBL/GenBank/DDBJ databases">
        <authorList>
            <person name="Peiro R."/>
            <person name="Begona"/>
            <person name="Cbmso G."/>
            <person name="Lopez M."/>
            <person name="Gonzalez S."/>
        </authorList>
    </citation>
    <scope>NUCLEOTIDE SEQUENCE [LARGE SCALE GENOMIC DNA]</scope>
</reference>
<evidence type="ECO:0000259" key="2">
    <source>
        <dbReference type="SMART" id="SM00014"/>
    </source>
</evidence>